<comment type="caution">
    <text evidence="1">The sequence shown here is derived from an EMBL/GenBank/DDBJ whole genome shotgun (WGS) entry which is preliminary data.</text>
</comment>
<keyword evidence="2" id="KW-1185">Reference proteome</keyword>
<dbReference type="EMBL" id="NGFO01000011">
    <property type="protein sequence ID" value="OUC78674.1"/>
    <property type="molecule type" value="Genomic_DNA"/>
</dbReference>
<dbReference type="Proteomes" id="UP000194632">
    <property type="component" value="Unassembled WGS sequence"/>
</dbReference>
<name>A0A243QAD2_9ACTN</name>
<evidence type="ECO:0000313" key="2">
    <source>
        <dbReference type="Proteomes" id="UP000194632"/>
    </source>
</evidence>
<dbReference type="SUPFAM" id="SSF55961">
    <property type="entry name" value="Bet v1-like"/>
    <property type="match status" value="1"/>
</dbReference>
<proteinExistence type="predicted"/>
<sequence>MTTHSPALSDLGDAAATLDGVVRVETHPRSANTALVVDKVRSVYPHHQVFGDFCPVQGYVDAPPRELFEWLADTRSLEEWTYSTRDFTATDEPGLWVGHDRLNEDTKIYVRTVANPDAMTVDYHCAWDQGKHLWMIYLMRVVDARLVLDRPGSVVLWNNCHHPFYDENPYPDTAPAGREEWVGDLWDMFGAGHQIELDNLTAIAEHRHRAGLPLTPEWMRS</sequence>
<evidence type="ECO:0000313" key="1">
    <source>
        <dbReference type="EMBL" id="OUC78674.1"/>
    </source>
</evidence>
<organism evidence="1 2">
    <name type="scientific">Gordonia lacunae</name>
    <dbReference type="NCBI Taxonomy" id="417102"/>
    <lineage>
        <taxon>Bacteria</taxon>
        <taxon>Bacillati</taxon>
        <taxon>Actinomycetota</taxon>
        <taxon>Actinomycetes</taxon>
        <taxon>Mycobacteriales</taxon>
        <taxon>Gordoniaceae</taxon>
        <taxon>Gordonia</taxon>
    </lineage>
</organism>
<dbReference type="STRING" id="417102.CA982_11465"/>
<gene>
    <name evidence="1" type="ORF">CA982_11465</name>
</gene>
<reference evidence="1 2" key="1">
    <citation type="submission" date="2017-05" db="EMBL/GenBank/DDBJ databases">
        <title>Biotechnological potential of actinobacteria isolated from South African environments.</title>
        <authorList>
            <person name="Le Roes-Hill M."/>
            <person name="Prins A."/>
            <person name="Durrell K.A."/>
        </authorList>
    </citation>
    <scope>NUCLEOTIDE SEQUENCE [LARGE SCALE GENOMIC DNA]</scope>
    <source>
        <strain evidence="1">BS2</strain>
    </source>
</reference>
<accession>A0A243QAD2</accession>
<dbReference type="OrthoDB" id="4527744at2"/>
<protein>
    <submittedName>
        <fullName evidence="1">SRPBCC family protein</fullName>
    </submittedName>
</protein>
<dbReference type="Gene3D" id="3.30.530.20">
    <property type="match status" value="1"/>
</dbReference>
<dbReference type="InterPro" id="IPR023393">
    <property type="entry name" value="START-like_dom_sf"/>
</dbReference>
<dbReference type="AlphaFoldDB" id="A0A243QAD2"/>
<dbReference type="RefSeq" id="WP_086535460.1">
    <property type="nucleotide sequence ID" value="NZ_JBLKRZ010000005.1"/>
</dbReference>